<evidence type="ECO:0000256" key="14">
    <source>
        <dbReference type="ARBA" id="ARBA00079239"/>
    </source>
</evidence>
<dbReference type="Proteomes" id="UP000016666">
    <property type="component" value="Chromosome 5"/>
</dbReference>
<dbReference type="InterPro" id="IPR002017">
    <property type="entry name" value="Spectrin_repeat"/>
</dbReference>
<dbReference type="STRING" id="8840.ENSAPLP00000012788"/>
<dbReference type="GO" id="GO:0005640">
    <property type="term" value="C:nuclear outer membrane"/>
    <property type="evidence" value="ECO:0007669"/>
    <property type="project" value="UniProtKB-SubCell"/>
</dbReference>
<dbReference type="InterPro" id="IPR012315">
    <property type="entry name" value="KASH"/>
</dbReference>
<evidence type="ECO:0000256" key="7">
    <source>
        <dbReference type="ARBA" id="ARBA00023136"/>
    </source>
</evidence>
<evidence type="ECO:0000256" key="12">
    <source>
        <dbReference type="ARBA" id="ARBA00074125"/>
    </source>
</evidence>
<keyword evidence="4" id="KW-0677">Repeat</keyword>
<dbReference type="SMART" id="SM01249">
    <property type="entry name" value="KASH"/>
    <property type="match status" value="1"/>
</dbReference>
<dbReference type="SMART" id="SM00150">
    <property type="entry name" value="SPEC"/>
    <property type="match status" value="3"/>
</dbReference>
<evidence type="ECO:0000256" key="1">
    <source>
        <dbReference type="ARBA" id="ARBA00004427"/>
    </source>
</evidence>
<evidence type="ECO:0000256" key="10">
    <source>
        <dbReference type="ARBA" id="ARBA00046312"/>
    </source>
</evidence>
<dbReference type="GO" id="GO:0051015">
    <property type="term" value="F:actin filament binding"/>
    <property type="evidence" value="ECO:0007669"/>
    <property type="project" value="Ensembl"/>
</dbReference>
<reference evidence="20" key="3">
    <citation type="submission" date="2025-09" db="UniProtKB">
        <authorList>
            <consortium name="Ensembl"/>
        </authorList>
    </citation>
    <scope>IDENTIFICATION</scope>
</reference>
<reference evidence="20" key="2">
    <citation type="submission" date="2025-08" db="UniProtKB">
        <authorList>
            <consortium name="Ensembl"/>
        </authorList>
    </citation>
    <scope>IDENTIFICATION</scope>
</reference>
<sequence>MHIHVCVMSLVVPGDSHSSKMRFCEKFTCLFSRSFPFTYCWPSSTKPVSLKGEEKGSERVRSPLVFELLDLSNFAGWARGRGPSGSPRRAAAAPPAPAPPGGPCQRRRAAPGAALYNAAAGRAKPSRGGGTGGGLSPRWPPGRPGRGRSGRRTSGEEQPRRPCSGAARGGRRGVSSNAMTQQLQDEFDSSVENAEAWMKAIQERLRINDNTKGPRSALEARLRETEKICALEPEGSLKIDLILVKADAALRSISEDKKHEVLSKLRHIKALWEETAIYITHCHSRIEWVWLHWSEYLKAQDEFYAWIHNMRVTLEPDIELQLGLKEKQWQLSHAQVLLNDVLNQSVLLERLLEEAASLFNRIGDPSVDEDVQKKMRVEYEGIKEEAQSRVKLLEKITNEHERYSTDVNQFQSWLNGVTERLNCCIGEATKSSAEDKLKALKEITKDIRRGGKKWKYLENQCAEVIQNTSPLGAERMKDELEELKKALEKLKLLSSEEEERLLKIQQSESAYKSQVRQLEADIQEFKKDLQKLENDLNSGEREKTEDAFVAQWRKCNATRAVLAAEESKIERLKAQLKDLLQFSQDVQPHAESVVSAIRDYQSVRRKTSKLSTDVETQLRKVFQNPVQDFEQWKPSVQMLLESPEPSLAQIEVALAESSQFKETLMTLQLKKDLLNSIFGEENAKSFLSEVAEASKERAILHKRLLQTKSKLQNLISQHEDFDVDFAPLQMKLSAIKAKLDLQHEQQPDLLGKKTQLQRLQMIQDDLAELAIQMEEVEILVQSNPTQKHEMDQLSSDAQAIERSLKMMIQQTEDHVQKHWAFNDKLSDLQQWITATTGKISSYQGAAGEQSTESRMADLERWIAEFPDKEIQLYLVEAHGQPVMENSSPEETAHIQAELDQLKESWRSLKKMTAGILKRRRLNRPVADKKKKKIASVDSKHMSGPASRLLDPTYKQERIGEGQNTSSHLALLHDFEEWLQGENIKLFKILAATSSSTEEIKARRNKLEKLQARVPDGQHRFEDLLHLRAVIGDSEGLEDLRYRWMLYKSHLKDYTSLPSLRSSEEPDRFRKKRSGGVCSFLHRVCWAALPLQLLLLLLLFLAFLLPLAKDKRSCTLANNFARSFNLMLRYEAPPPT</sequence>
<evidence type="ECO:0000256" key="4">
    <source>
        <dbReference type="ARBA" id="ARBA00022737"/>
    </source>
</evidence>
<keyword evidence="16" id="KW-0175">Coiled coil</keyword>
<dbReference type="Ensembl" id="ENSAPLT00000013532.2">
    <property type="protein sequence ID" value="ENSAPLP00000012788.2"/>
    <property type="gene ID" value="ENSAPLG00000012970.2"/>
</dbReference>
<reference evidence="20 21" key="1">
    <citation type="submission" date="2017-10" db="EMBL/GenBank/DDBJ databases">
        <title>A new Pekin duck reference genome.</title>
        <authorList>
            <person name="Hou Z.-C."/>
            <person name="Zhou Z.-K."/>
            <person name="Zhu F."/>
            <person name="Hou S.-S."/>
        </authorList>
    </citation>
    <scope>NUCLEOTIDE SEQUENCE [LARGE SCALE GENOMIC DNA]</scope>
</reference>
<keyword evidence="8" id="KW-1015">Disulfide bond</keyword>
<evidence type="ECO:0000256" key="2">
    <source>
        <dbReference type="ARBA" id="ARBA00008619"/>
    </source>
</evidence>
<dbReference type="SUPFAM" id="SSF46966">
    <property type="entry name" value="Spectrin repeat"/>
    <property type="match status" value="3"/>
</dbReference>
<dbReference type="InterPro" id="IPR057933">
    <property type="entry name" value="SYNE3_dom"/>
</dbReference>
<feature type="compositionally biased region" description="Low complexity" evidence="17">
    <location>
        <begin position="110"/>
        <end position="123"/>
    </location>
</feature>
<dbReference type="GO" id="GO:0007010">
    <property type="term" value="P:cytoskeleton organization"/>
    <property type="evidence" value="ECO:0007669"/>
    <property type="project" value="Ensembl"/>
</dbReference>
<feature type="region of interest" description="Disordered" evidence="17">
    <location>
        <begin position="927"/>
        <end position="947"/>
    </location>
</feature>
<gene>
    <name evidence="20" type="primary">SYNE3</name>
</gene>
<feature type="coiled-coil region" evidence="16">
    <location>
        <begin position="473"/>
        <end position="582"/>
    </location>
</feature>
<keyword evidence="3 15" id="KW-0812">Transmembrane</keyword>
<dbReference type="InterPro" id="IPR057932">
    <property type="entry name" value="Spectrin_SYNE1_3"/>
</dbReference>
<dbReference type="AlphaFoldDB" id="U3IZW1"/>
<dbReference type="Gene3D" id="1.20.58.60">
    <property type="match status" value="4"/>
</dbReference>
<keyword evidence="7 15" id="KW-0472">Membrane</keyword>
<dbReference type="Pfam" id="PF25804">
    <property type="entry name" value="SYNE3"/>
    <property type="match status" value="1"/>
</dbReference>
<dbReference type="PANTHER" id="PTHR47535">
    <property type="entry name" value="MUSCLE-SPECIFIC PROTEIN 300 KDA, ISOFORM G"/>
    <property type="match status" value="1"/>
</dbReference>
<evidence type="ECO:0000256" key="6">
    <source>
        <dbReference type="ARBA" id="ARBA00022989"/>
    </source>
</evidence>
<comment type="function">
    <text evidence="11">As a component of the LINC (LInker of Nucleoskeleton and Cytoskeleton) complex involved in the connection between the nuclear lamina and the cytoskeleton. The nucleocytoplasmic interactions established by the LINC complex play an important role in the transmission of mechanical forces across the nuclear envelope and in nuclear movement and positioning. Probable anchoring protein which tethers the nucleus to the cytoskeleton by binding PLEC which can associate with the intermediate filament system. Plays a role in the regulation of aortic epithelial cell morphology, and is required for flow-induced centrosome polarization and directional migration in aortic endothelial cells.</text>
</comment>
<evidence type="ECO:0000256" key="9">
    <source>
        <dbReference type="ARBA" id="ARBA00023242"/>
    </source>
</evidence>
<evidence type="ECO:0000313" key="20">
    <source>
        <dbReference type="Ensembl" id="ENSAPLP00000012788.2"/>
    </source>
</evidence>
<dbReference type="GO" id="GO:0140444">
    <property type="term" value="F:cytoskeleton-nuclear membrane anchor activity"/>
    <property type="evidence" value="ECO:0007669"/>
    <property type="project" value="Ensembl"/>
</dbReference>
<name>U3IZW1_ANAPP</name>
<evidence type="ECO:0000256" key="11">
    <source>
        <dbReference type="ARBA" id="ARBA00058355"/>
    </source>
</evidence>
<dbReference type="GO" id="GO:0007097">
    <property type="term" value="P:nuclear migration"/>
    <property type="evidence" value="ECO:0007669"/>
    <property type="project" value="TreeGrafter"/>
</dbReference>
<evidence type="ECO:0000256" key="15">
    <source>
        <dbReference type="PROSITE-ProRule" id="PRU00385"/>
    </source>
</evidence>
<evidence type="ECO:0000256" key="16">
    <source>
        <dbReference type="SAM" id="Coils"/>
    </source>
</evidence>
<dbReference type="FunFam" id="1.20.58.60:FF:000416">
    <property type="entry name" value="Spectrin repeat containing nuclear envelope family member 3"/>
    <property type="match status" value="1"/>
</dbReference>
<dbReference type="PANTHER" id="PTHR47535:SF2">
    <property type="entry name" value="NESPRIN-3"/>
    <property type="match status" value="1"/>
</dbReference>
<dbReference type="FunFam" id="1.20.58.60:FF:000247">
    <property type="entry name" value="Spectrin repeat-containing, nuclear envelope family member 3"/>
    <property type="match status" value="1"/>
</dbReference>
<comment type="subcellular location">
    <subcellularLocation>
        <location evidence="10">Nucleus outer membrane</location>
        <topology evidence="10">Single-pass type IV membrane protein</topology>
    </subcellularLocation>
    <subcellularLocation>
        <location evidence="1">Rough endoplasmic reticulum</location>
    </subcellularLocation>
</comment>
<feature type="domain" description="KASH" evidence="19">
    <location>
        <begin position="1077"/>
        <end position="1135"/>
    </location>
</feature>
<organism evidence="20 21">
    <name type="scientific">Anas platyrhynchos platyrhynchos</name>
    <name type="common">Northern mallard</name>
    <dbReference type="NCBI Taxonomy" id="8840"/>
    <lineage>
        <taxon>Eukaryota</taxon>
        <taxon>Metazoa</taxon>
        <taxon>Chordata</taxon>
        <taxon>Craniata</taxon>
        <taxon>Vertebrata</taxon>
        <taxon>Euteleostomi</taxon>
        <taxon>Archelosauria</taxon>
        <taxon>Archosauria</taxon>
        <taxon>Dinosauria</taxon>
        <taxon>Saurischia</taxon>
        <taxon>Theropoda</taxon>
        <taxon>Coelurosauria</taxon>
        <taxon>Aves</taxon>
        <taxon>Neognathae</taxon>
        <taxon>Galloanserae</taxon>
        <taxon>Anseriformes</taxon>
        <taxon>Anatidae</taxon>
        <taxon>Anatinae</taxon>
        <taxon>Anas</taxon>
    </lineage>
</organism>
<accession>U3IZW1</accession>
<feature type="region of interest" description="Disordered" evidence="17">
    <location>
        <begin position="80"/>
        <end position="177"/>
    </location>
</feature>
<evidence type="ECO:0000256" key="18">
    <source>
        <dbReference type="SAM" id="Phobius"/>
    </source>
</evidence>
<keyword evidence="21" id="KW-1185">Reference proteome</keyword>
<dbReference type="Pfam" id="PF00435">
    <property type="entry name" value="Spectrin"/>
    <property type="match status" value="1"/>
</dbReference>
<dbReference type="InterPro" id="IPR052403">
    <property type="entry name" value="LINC-complex_assoc"/>
</dbReference>
<feature type="transmembrane region" description="Helical" evidence="18">
    <location>
        <begin position="1085"/>
        <end position="1107"/>
    </location>
</feature>
<evidence type="ECO:0000313" key="21">
    <source>
        <dbReference type="Proteomes" id="UP000016666"/>
    </source>
</evidence>
<evidence type="ECO:0000256" key="5">
    <source>
        <dbReference type="ARBA" id="ARBA00022824"/>
    </source>
</evidence>
<keyword evidence="6 18" id="KW-1133">Transmembrane helix</keyword>
<dbReference type="Pfam" id="PF25803">
    <property type="entry name" value="Spectrin_SYNE1_2"/>
    <property type="match status" value="1"/>
</dbReference>
<feature type="coiled-coil region" evidence="16">
    <location>
        <begin position="759"/>
        <end position="810"/>
    </location>
</feature>
<dbReference type="Pfam" id="PF10541">
    <property type="entry name" value="KASH"/>
    <property type="match status" value="1"/>
</dbReference>
<dbReference type="GO" id="GO:0090150">
    <property type="term" value="P:establishment of protein localization to membrane"/>
    <property type="evidence" value="ECO:0007669"/>
    <property type="project" value="Ensembl"/>
</dbReference>
<keyword evidence="9" id="KW-0539">Nucleus</keyword>
<proteinExistence type="inferred from homology"/>
<evidence type="ECO:0000256" key="3">
    <source>
        <dbReference type="ARBA" id="ARBA00022692"/>
    </source>
</evidence>
<dbReference type="HOGENOM" id="CLU_012764_0_0_1"/>
<dbReference type="GO" id="GO:0005791">
    <property type="term" value="C:rough endoplasmic reticulum"/>
    <property type="evidence" value="ECO:0007669"/>
    <property type="project" value="UniProtKB-SubCell"/>
</dbReference>
<feature type="compositionally biased region" description="Low complexity" evidence="17">
    <location>
        <begin position="80"/>
        <end position="93"/>
    </location>
</feature>
<dbReference type="InterPro" id="IPR018159">
    <property type="entry name" value="Spectrin/alpha-actinin"/>
</dbReference>
<dbReference type="GO" id="GO:0034993">
    <property type="term" value="C:meiotic nuclear membrane microtubule tethering complex"/>
    <property type="evidence" value="ECO:0007669"/>
    <property type="project" value="Ensembl"/>
</dbReference>
<dbReference type="GeneTree" id="ENSGT00440000039367"/>
<keyword evidence="5" id="KW-0256">Endoplasmic reticulum</keyword>
<evidence type="ECO:0000256" key="8">
    <source>
        <dbReference type="ARBA" id="ARBA00023157"/>
    </source>
</evidence>
<dbReference type="GO" id="GO:0008360">
    <property type="term" value="P:regulation of cell shape"/>
    <property type="evidence" value="ECO:0007669"/>
    <property type="project" value="Ensembl"/>
</dbReference>
<protein>
    <recommendedName>
        <fullName evidence="12">Nesprin-3</fullName>
    </recommendedName>
    <alternativeName>
        <fullName evidence="13">KASH domain-containing protein 3</fullName>
    </alternativeName>
    <alternativeName>
        <fullName evidence="14">Nuclear envelope spectrin repeat protein 3</fullName>
    </alternativeName>
</protein>
<feature type="topological domain" description="Perinuclear space" evidence="15">
    <location>
        <begin position="1107"/>
        <end position="1135"/>
    </location>
</feature>
<evidence type="ECO:0000256" key="17">
    <source>
        <dbReference type="SAM" id="MobiDB-lite"/>
    </source>
</evidence>
<feature type="topological domain" description="Cytoplasmic" evidence="15">
    <location>
        <begin position="1"/>
        <end position="1085"/>
    </location>
</feature>
<comment type="similarity">
    <text evidence="2">Belongs to the nesprin family.</text>
</comment>
<dbReference type="PROSITE" id="PS51049">
    <property type="entry name" value="KASH"/>
    <property type="match status" value="1"/>
</dbReference>
<evidence type="ECO:0000256" key="13">
    <source>
        <dbReference type="ARBA" id="ARBA00077501"/>
    </source>
</evidence>
<evidence type="ECO:0000259" key="19">
    <source>
        <dbReference type="PROSITE" id="PS51049"/>
    </source>
</evidence>